<protein>
    <recommendedName>
        <fullName evidence="3">Type 2 DNA topoisomerase 6 subunit B-like</fullName>
    </recommendedName>
</protein>
<evidence type="ECO:0000313" key="2">
    <source>
        <dbReference type="Proteomes" id="UP001291623"/>
    </source>
</evidence>
<reference evidence="1" key="1">
    <citation type="submission" date="2023-12" db="EMBL/GenBank/DDBJ databases">
        <title>Genome assembly of Anisodus tanguticus.</title>
        <authorList>
            <person name="Wang Y.-J."/>
        </authorList>
    </citation>
    <scope>NUCLEOTIDE SEQUENCE</scope>
    <source>
        <strain evidence="1">KB-2021</strain>
        <tissue evidence="1">Leaf</tissue>
    </source>
</reference>
<dbReference type="AlphaFoldDB" id="A0AAE1VMY3"/>
<dbReference type="EMBL" id="JAVYJV010000007">
    <property type="protein sequence ID" value="KAK4365755.1"/>
    <property type="molecule type" value="Genomic_DNA"/>
</dbReference>
<name>A0AAE1VMY3_9SOLA</name>
<dbReference type="PANTHER" id="PTHR36722">
    <property type="entry name" value="TYPE 2 DNA TOPOISOMERASE 6 SUBUNIT B-LIKE"/>
    <property type="match status" value="1"/>
</dbReference>
<accession>A0AAE1VMY3</accession>
<dbReference type="GO" id="GO:0007131">
    <property type="term" value="P:reciprocal meiotic recombination"/>
    <property type="evidence" value="ECO:0007669"/>
    <property type="project" value="TreeGrafter"/>
</dbReference>
<evidence type="ECO:0000313" key="1">
    <source>
        <dbReference type="EMBL" id="KAK4365755.1"/>
    </source>
</evidence>
<dbReference type="InterPro" id="IPR034566">
    <property type="entry name" value="MTOPVIB_plant"/>
</dbReference>
<evidence type="ECO:0008006" key="3">
    <source>
        <dbReference type="Google" id="ProtNLM"/>
    </source>
</evidence>
<dbReference type="PANTHER" id="PTHR36722:SF1">
    <property type="entry name" value="TYPE 2 DNA TOPOISOMERASE 6 SUBUNIT B-LIKE"/>
    <property type="match status" value="1"/>
</dbReference>
<dbReference type="GO" id="GO:0030674">
    <property type="term" value="F:protein-macromolecule adaptor activity"/>
    <property type="evidence" value="ECO:0007669"/>
    <property type="project" value="TreeGrafter"/>
</dbReference>
<keyword evidence="2" id="KW-1185">Reference proteome</keyword>
<dbReference type="GO" id="GO:0042138">
    <property type="term" value="P:meiotic DNA double-strand break formation"/>
    <property type="evidence" value="ECO:0007669"/>
    <property type="project" value="InterPro"/>
</dbReference>
<gene>
    <name evidence="1" type="ORF">RND71_013635</name>
</gene>
<comment type="caution">
    <text evidence="1">The sequence shown here is derived from an EMBL/GenBank/DDBJ whole genome shotgun (WGS) entry which is preliminary data.</text>
</comment>
<organism evidence="1 2">
    <name type="scientific">Anisodus tanguticus</name>
    <dbReference type="NCBI Taxonomy" id="243964"/>
    <lineage>
        <taxon>Eukaryota</taxon>
        <taxon>Viridiplantae</taxon>
        <taxon>Streptophyta</taxon>
        <taxon>Embryophyta</taxon>
        <taxon>Tracheophyta</taxon>
        <taxon>Spermatophyta</taxon>
        <taxon>Magnoliopsida</taxon>
        <taxon>eudicotyledons</taxon>
        <taxon>Gunneridae</taxon>
        <taxon>Pentapetalae</taxon>
        <taxon>asterids</taxon>
        <taxon>lamiids</taxon>
        <taxon>Solanales</taxon>
        <taxon>Solanaceae</taxon>
        <taxon>Solanoideae</taxon>
        <taxon>Hyoscyameae</taxon>
        <taxon>Anisodus</taxon>
    </lineage>
</organism>
<sequence length="488" mass="54739">MEIEISSVKMLYKHLIFLAVQRCRMSDDLCRLTVKLTSFSHRFGLPLVRISGDFSLSLSPSLCVTVFSDTGVGSKLEEYQYLKYRDDLVLANQWDGMISLATTSVSDSEIHNLNLNLKESNSAGRLTKLPSTTKNGVKFSGTEVSVSISKSLDDLLAEVTCFLQKFFMAFTQMILVKIPKVVMELLVGGDDLLGTQTESRIVTIEGSSVYSPVESIKCLEVGLKDYVRKHHTCLSIGENLKVGTGVANSSGSSHGNSQVVEAVVIINEISELFPSSCMREQDTRTEILYFKDFVHCSVAQSSLDALTSINWKSYGLALRSVADHDDCVILEWENLPPHFRIHIAIHCYHRQYPSLPDRNLARKAVKCALDDLKENNQGVLLSTRELKMCDYALDLAKTLARLILSSNDLNFQEECCSLLGVQSQEVNPDNVGNCIREKIISVIGLNDRNSQKHKEAPSFLFEDDCFRKEDFMDEDYQEGEEAYISWDM</sequence>
<dbReference type="Proteomes" id="UP001291623">
    <property type="component" value="Unassembled WGS sequence"/>
</dbReference>
<proteinExistence type="predicted"/>
<dbReference type="GO" id="GO:0000793">
    <property type="term" value="C:condensed chromosome"/>
    <property type="evidence" value="ECO:0007669"/>
    <property type="project" value="TreeGrafter"/>
</dbReference>